<sequence length="459" mass="51550">MSFSSSFFSVLTPFPTKWEGICNSPLRLLQFTLLLMAMMISLSQANNYHPIILIPGAGGNQLEARLTSEYKPSGLFCDRWYPIKKDPDGWFRLWFDPTILITPFTKCFAERMMLYYDNELHDYKNAPGLQTRVPYFGSVKSLLYLNPRLKRLTSYMAPLVKALEEMGYRDGQNLFGAPYDFRYGLAEEGHTSRVGSTYLNDLKNLVENASALCDGMRVILLSHSLGGLYVHQLLTRNTQSWRKKYIKHFIALSTPWGGAVEQMLTFASGNTLGIPFANPLLVRDEQRSSESNLWLLPSPTVFPSGKLLVITKNASYSGANIAQFLKDLGVENRVYPYKSRILPMLRNFDLPSKVKVTCMIGCGVKTPETLIYGEAGFDEKPEIVYGDGDGTVNMISLRALEMERKGNKNSHEYVKLIKMAGVSHGGILKDRASLRKILNEISGINSGHESDSSALRTTQ</sequence>
<protein>
    <submittedName>
        <fullName evidence="1">OLC1v1016897C1</fullName>
    </submittedName>
</protein>
<dbReference type="InterPro" id="IPR029058">
    <property type="entry name" value="AB_hydrolase_fold"/>
</dbReference>
<dbReference type="Pfam" id="PF02450">
    <property type="entry name" value="LCAT"/>
    <property type="match status" value="1"/>
</dbReference>
<evidence type="ECO:0000313" key="2">
    <source>
        <dbReference type="Proteomes" id="UP001161247"/>
    </source>
</evidence>
<gene>
    <name evidence="1" type="ORF">OLC1_LOCUS22319</name>
</gene>
<reference evidence="1" key="1">
    <citation type="submission" date="2023-03" db="EMBL/GenBank/DDBJ databases">
        <authorList>
            <person name="Julca I."/>
        </authorList>
    </citation>
    <scope>NUCLEOTIDE SEQUENCE</scope>
</reference>
<dbReference type="AlphaFoldDB" id="A0AAV1E890"/>
<dbReference type="GO" id="GO:0006629">
    <property type="term" value="P:lipid metabolic process"/>
    <property type="evidence" value="ECO:0007669"/>
    <property type="project" value="InterPro"/>
</dbReference>
<dbReference type="Gene3D" id="3.40.50.1820">
    <property type="entry name" value="alpha/beta hydrolase"/>
    <property type="match status" value="1"/>
</dbReference>
<proteinExistence type="predicted"/>
<dbReference type="InterPro" id="IPR003386">
    <property type="entry name" value="LACT/PDAT_acylTrfase"/>
</dbReference>
<name>A0AAV1E890_OLDCO</name>
<dbReference type="EMBL" id="OX459125">
    <property type="protein sequence ID" value="CAI9115884.1"/>
    <property type="molecule type" value="Genomic_DNA"/>
</dbReference>
<dbReference type="PANTHER" id="PTHR11440">
    <property type="entry name" value="LECITHIN-CHOLESTEROL ACYLTRANSFERASE-RELATED"/>
    <property type="match status" value="1"/>
</dbReference>
<accession>A0AAV1E890</accession>
<keyword evidence="2" id="KW-1185">Reference proteome</keyword>
<dbReference type="SUPFAM" id="SSF53474">
    <property type="entry name" value="alpha/beta-Hydrolases"/>
    <property type="match status" value="1"/>
</dbReference>
<evidence type="ECO:0000313" key="1">
    <source>
        <dbReference type="EMBL" id="CAI9115884.1"/>
    </source>
</evidence>
<dbReference type="GO" id="GO:0008374">
    <property type="term" value="F:O-acyltransferase activity"/>
    <property type="evidence" value="ECO:0007669"/>
    <property type="project" value="InterPro"/>
</dbReference>
<dbReference type="Proteomes" id="UP001161247">
    <property type="component" value="Chromosome 8"/>
</dbReference>
<organism evidence="1 2">
    <name type="scientific">Oldenlandia corymbosa var. corymbosa</name>
    <dbReference type="NCBI Taxonomy" id="529605"/>
    <lineage>
        <taxon>Eukaryota</taxon>
        <taxon>Viridiplantae</taxon>
        <taxon>Streptophyta</taxon>
        <taxon>Embryophyta</taxon>
        <taxon>Tracheophyta</taxon>
        <taxon>Spermatophyta</taxon>
        <taxon>Magnoliopsida</taxon>
        <taxon>eudicotyledons</taxon>
        <taxon>Gunneridae</taxon>
        <taxon>Pentapetalae</taxon>
        <taxon>asterids</taxon>
        <taxon>lamiids</taxon>
        <taxon>Gentianales</taxon>
        <taxon>Rubiaceae</taxon>
        <taxon>Rubioideae</taxon>
        <taxon>Spermacoceae</taxon>
        <taxon>Hedyotis-Oldenlandia complex</taxon>
        <taxon>Oldenlandia</taxon>
    </lineage>
</organism>